<dbReference type="GO" id="GO:0008817">
    <property type="term" value="F:corrinoid adenosyltransferase activity"/>
    <property type="evidence" value="ECO:0007669"/>
    <property type="project" value="UniProtKB-UniRule"/>
</dbReference>
<dbReference type="RefSeq" id="WP_096353437.1">
    <property type="nucleotide sequence ID" value="NZ_AP017313.1"/>
</dbReference>
<comment type="subunit">
    <text evidence="2">Homotrimer.</text>
</comment>
<dbReference type="PANTHER" id="PTHR12213">
    <property type="entry name" value="CORRINOID ADENOSYLTRANSFERASE"/>
    <property type="match status" value="1"/>
</dbReference>
<dbReference type="PANTHER" id="PTHR12213:SF0">
    <property type="entry name" value="CORRINOID ADENOSYLTRANSFERASE MMAB"/>
    <property type="match status" value="1"/>
</dbReference>
<keyword evidence="8" id="KW-1185">Reference proteome</keyword>
<keyword evidence="3 6" id="KW-0808">Transferase</keyword>
<dbReference type="OrthoDB" id="9778896at2"/>
<comment type="catalytic activity">
    <reaction evidence="6">
        <text>2 cob(II)yrinate a,c diamide + reduced [electron-transfer flavoprotein] + 2 ATP = 2 adenosylcob(III)yrinate a,c-diamide + 2 triphosphate + oxidized [electron-transfer flavoprotein] + 3 H(+)</text>
        <dbReference type="Rhea" id="RHEA:11528"/>
        <dbReference type="Rhea" id="RHEA-COMP:10685"/>
        <dbReference type="Rhea" id="RHEA-COMP:10686"/>
        <dbReference type="ChEBI" id="CHEBI:15378"/>
        <dbReference type="ChEBI" id="CHEBI:18036"/>
        <dbReference type="ChEBI" id="CHEBI:30616"/>
        <dbReference type="ChEBI" id="CHEBI:57692"/>
        <dbReference type="ChEBI" id="CHEBI:58307"/>
        <dbReference type="ChEBI" id="CHEBI:58503"/>
        <dbReference type="ChEBI" id="CHEBI:58537"/>
        <dbReference type="EC" id="2.5.1.17"/>
    </reaction>
</comment>
<evidence type="ECO:0000256" key="3">
    <source>
        <dbReference type="ARBA" id="ARBA00022679"/>
    </source>
</evidence>
<organism evidence="7 8">
    <name type="scientific">Mucilaginibacter gotjawali</name>
    <dbReference type="NCBI Taxonomy" id="1550579"/>
    <lineage>
        <taxon>Bacteria</taxon>
        <taxon>Pseudomonadati</taxon>
        <taxon>Bacteroidota</taxon>
        <taxon>Sphingobacteriia</taxon>
        <taxon>Sphingobacteriales</taxon>
        <taxon>Sphingobacteriaceae</taxon>
        <taxon>Mucilaginibacter</taxon>
    </lineage>
</organism>
<name>A0A120MYJ1_9SPHI</name>
<dbReference type="EC" id="2.5.1.17" evidence="6"/>
<comment type="similarity">
    <text evidence="1 6">Belongs to the Cob(I)alamin adenosyltransferase family.</text>
</comment>
<evidence type="ECO:0000256" key="4">
    <source>
        <dbReference type="ARBA" id="ARBA00022741"/>
    </source>
</evidence>
<comment type="catalytic activity">
    <reaction evidence="6">
        <text>2 cob(II)alamin + reduced [electron-transfer flavoprotein] + 2 ATP = 2 adenosylcob(III)alamin + 2 triphosphate + oxidized [electron-transfer flavoprotein] + 3 H(+)</text>
        <dbReference type="Rhea" id="RHEA:28671"/>
        <dbReference type="Rhea" id="RHEA-COMP:10685"/>
        <dbReference type="Rhea" id="RHEA-COMP:10686"/>
        <dbReference type="ChEBI" id="CHEBI:15378"/>
        <dbReference type="ChEBI" id="CHEBI:16304"/>
        <dbReference type="ChEBI" id="CHEBI:18036"/>
        <dbReference type="ChEBI" id="CHEBI:18408"/>
        <dbReference type="ChEBI" id="CHEBI:30616"/>
        <dbReference type="ChEBI" id="CHEBI:57692"/>
        <dbReference type="ChEBI" id="CHEBI:58307"/>
        <dbReference type="EC" id="2.5.1.17"/>
    </reaction>
</comment>
<reference evidence="7 8" key="1">
    <citation type="submission" date="2015-12" db="EMBL/GenBank/DDBJ databases">
        <title>Genome sequence of Mucilaginibacter gotjawali.</title>
        <authorList>
            <person name="Lee J.S."/>
            <person name="Lee K.C."/>
            <person name="Kim K.K."/>
            <person name="Lee B.W."/>
        </authorList>
    </citation>
    <scope>NUCLEOTIDE SEQUENCE [LARGE SCALE GENOMIC DNA]</scope>
    <source>
        <strain evidence="7 8">SA3-7</strain>
    </source>
</reference>
<protein>
    <recommendedName>
        <fullName evidence="6">Corrinoid adenosyltransferase</fullName>
        <ecNumber evidence="6">2.5.1.17</ecNumber>
    </recommendedName>
    <alternativeName>
        <fullName evidence="6">Cob(II)alamin adenosyltransferase</fullName>
    </alternativeName>
    <alternativeName>
        <fullName evidence="6">Cob(II)yrinic acid a,c-diamide adenosyltransferase</fullName>
    </alternativeName>
    <alternativeName>
        <fullName evidence="6">Cobinamide/cobalamin adenosyltransferase</fullName>
    </alternativeName>
</protein>
<evidence type="ECO:0000256" key="6">
    <source>
        <dbReference type="RuleBase" id="RU366026"/>
    </source>
</evidence>
<keyword evidence="5 6" id="KW-0067">ATP-binding</keyword>
<dbReference type="InterPro" id="IPR016030">
    <property type="entry name" value="CblAdoTrfase-like"/>
</dbReference>
<evidence type="ECO:0000256" key="2">
    <source>
        <dbReference type="ARBA" id="ARBA00011233"/>
    </source>
</evidence>
<dbReference type="NCBIfam" id="TIGR00636">
    <property type="entry name" value="PduO_Nterm"/>
    <property type="match status" value="1"/>
</dbReference>
<dbReference type="GO" id="GO:0005524">
    <property type="term" value="F:ATP binding"/>
    <property type="evidence" value="ECO:0007669"/>
    <property type="project" value="UniProtKB-UniRule"/>
</dbReference>
<evidence type="ECO:0000256" key="1">
    <source>
        <dbReference type="ARBA" id="ARBA00007487"/>
    </source>
</evidence>
<evidence type="ECO:0000313" key="7">
    <source>
        <dbReference type="EMBL" id="BAU55211.1"/>
    </source>
</evidence>
<evidence type="ECO:0000256" key="5">
    <source>
        <dbReference type="ARBA" id="ARBA00022840"/>
    </source>
</evidence>
<dbReference type="InterPro" id="IPR029499">
    <property type="entry name" value="PduO-typ"/>
</dbReference>
<sequence length="182" mass="20591">MKIYTKTGDKGFTSLIGGTRVPKSHIRIESYGTVDELNSYVGLIIDQEIAVHHKDILKQVQDRLFTIGSSLASDPEKSRMIIPDLHAEDIELLEKEMDTMNGQLPELRHFILPGGSNAISYCHIARCVCRRAERITVHLAGESTVDEKVTIYLNRLSDYLFTLARKIGNESKVPENQWIPRV</sequence>
<dbReference type="GO" id="GO:0009236">
    <property type="term" value="P:cobalamin biosynthetic process"/>
    <property type="evidence" value="ECO:0007669"/>
    <property type="project" value="UniProtKB-UniRule"/>
</dbReference>
<proteinExistence type="inferred from homology"/>
<keyword evidence="4 6" id="KW-0547">Nucleotide-binding</keyword>
<dbReference type="Pfam" id="PF01923">
    <property type="entry name" value="Cob_adeno_trans"/>
    <property type="match status" value="1"/>
</dbReference>
<dbReference type="FunFam" id="1.20.1200.10:FF:000001">
    <property type="entry name" value="Cob(I)yrinic acid a,c-diamide adenosyltransferase"/>
    <property type="match status" value="1"/>
</dbReference>
<gene>
    <name evidence="7" type="primary">yvqK</name>
    <name evidence="7" type="ORF">MgSA37_03392</name>
</gene>
<evidence type="ECO:0000313" key="8">
    <source>
        <dbReference type="Proteomes" id="UP000218263"/>
    </source>
</evidence>
<comment type="pathway">
    <text evidence="6">Cofactor biosynthesis; adenosylcobalamin biosynthesis; adenosylcobalamin from cob(II)yrinate a,c-diamide: step 2/7.</text>
</comment>
<dbReference type="KEGG" id="mgot:MgSA37_03392"/>
<dbReference type="Gene3D" id="1.20.1200.10">
    <property type="entry name" value="Cobalamin adenosyltransferase-like"/>
    <property type="match status" value="1"/>
</dbReference>
<dbReference type="EMBL" id="AP017313">
    <property type="protein sequence ID" value="BAU55211.1"/>
    <property type="molecule type" value="Genomic_DNA"/>
</dbReference>
<dbReference type="SUPFAM" id="SSF89028">
    <property type="entry name" value="Cobalamin adenosyltransferase-like"/>
    <property type="match status" value="1"/>
</dbReference>
<dbReference type="UniPathway" id="UPA00148">
    <property type="reaction ID" value="UER00233"/>
</dbReference>
<dbReference type="AlphaFoldDB" id="A0A120MYJ1"/>
<keyword evidence="6" id="KW-0169">Cobalamin biosynthesis</keyword>
<dbReference type="Proteomes" id="UP000218263">
    <property type="component" value="Chromosome"/>
</dbReference>
<accession>A0A120MYJ1</accession>
<dbReference type="InterPro" id="IPR036451">
    <property type="entry name" value="CblAdoTrfase-like_sf"/>
</dbReference>